<dbReference type="GO" id="GO:0004222">
    <property type="term" value="F:metalloendopeptidase activity"/>
    <property type="evidence" value="ECO:0007669"/>
    <property type="project" value="InterPro"/>
</dbReference>
<dbReference type="OrthoDB" id="9782003at2"/>
<dbReference type="PANTHER" id="PTHR42837">
    <property type="entry name" value="REGULATOR OF SIGMA-E PROTEASE RSEP"/>
    <property type="match status" value="1"/>
</dbReference>
<dbReference type="STRING" id="395493.BegalDRAFT_3266"/>
<feature type="transmembrane region" description="Helical" evidence="11">
    <location>
        <begin position="373"/>
        <end position="393"/>
    </location>
</feature>
<feature type="domain" description="PDZ" evidence="12">
    <location>
        <begin position="199"/>
        <end position="292"/>
    </location>
</feature>
<protein>
    <recommendedName>
        <fullName evidence="11">Zinc metalloprotease</fullName>
        <ecNumber evidence="11">3.4.24.-</ecNumber>
    </recommendedName>
</protein>
<dbReference type="SUPFAM" id="SSF50156">
    <property type="entry name" value="PDZ domain-like"/>
    <property type="match status" value="2"/>
</dbReference>
<keyword evidence="9 11" id="KW-0482">Metalloprotease</keyword>
<keyword evidence="8 11" id="KW-1133">Transmembrane helix</keyword>
<dbReference type="InterPro" id="IPR001478">
    <property type="entry name" value="PDZ"/>
</dbReference>
<evidence type="ECO:0000256" key="7">
    <source>
        <dbReference type="ARBA" id="ARBA00022833"/>
    </source>
</evidence>
<evidence type="ECO:0000256" key="8">
    <source>
        <dbReference type="ARBA" id="ARBA00022989"/>
    </source>
</evidence>
<dbReference type="PROSITE" id="PS50106">
    <property type="entry name" value="PDZ"/>
    <property type="match status" value="2"/>
</dbReference>
<dbReference type="Proteomes" id="UP000005744">
    <property type="component" value="Unassembled WGS sequence"/>
</dbReference>
<dbReference type="CDD" id="cd23081">
    <property type="entry name" value="cpPDZ_EcRseP-like"/>
    <property type="match status" value="1"/>
</dbReference>
<evidence type="ECO:0000259" key="12">
    <source>
        <dbReference type="PROSITE" id="PS50106"/>
    </source>
</evidence>
<dbReference type="GO" id="GO:0016020">
    <property type="term" value="C:membrane"/>
    <property type="evidence" value="ECO:0007669"/>
    <property type="project" value="UniProtKB-SubCell"/>
</dbReference>
<dbReference type="GO" id="GO:0046872">
    <property type="term" value="F:metal ion binding"/>
    <property type="evidence" value="ECO:0007669"/>
    <property type="project" value="UniProtKB-KW"/>
</dbReference>
<comment type="subcellular location">
    <subcellularLocation>
        <location evidence="2">Membrane</location>
        <topology evidence="2">Multi-pass membrane protein</topology>
    </subcellularLocation>
</comment>
<dbReference type="CDD" id="cd06163">
    <property type="entry name" value="S2P-M50_PDZ_RseP-like"/>
    <property type="match status" value="1"/>
</dbReference>
<keyword evidence="10 11" id="KW-0472">Membrane</keyword>
<dbReference type="eggNOG" id="COG0750">
    <property type="taxonomic scope" value="Bacteria"/>
</dbReference>
<dbReference type="NCBIfam" id="TIGR00054">
    <property type="entry name" value="RIP metalloprotease RseP"/>
    <property type="match status" value="1"/>
</dbReference>
<dbReference type="EMBL" id="JH600070">
    <property type="protein sequence ID" value="EIJ44085.1"/>
    <property type="molecule type" value="Genomic_DNA"/>
</dbReference>
<evidence type="ECO:0000313" key="14">
    <source>
        <dbReference type="Proteomes" id="UP000005744"/>
    </source>
</evidence>
<keyword evidence="14" id="KW-1185">Reference proteome</keyword>
<evidence type="ECO:0000256" key="2">
    <source>
        <dbReference type="ARBA" id="ARBA00004141"/>
    </source>
</evidence>
<gene>
    <name evidence="13" type="ORF">BegalDRAFT_3266</name>
</gene>
<feature type="transmembrane region" description="Helical" evidence="11">
    <location>
        <begin position="423"/>
        <end position="441"/>
    </location>
</feature>
<dbReference type="PANTHER" id="PTHR42837:SF2">
    <property type="entry name" value="MEMBRANE METALLOPROTEASE ARASP2, CHLOROPLASTIC-RELATED"/>
    <property type="match status" value="1"/>
</dbReference>
<dbReference type="InterPro" id="IPR036034">
    <property type="entry name" value="PDZ_sf"/>
</dbReference>
<evidence type="ECO:0000256" key="6">
    <source>
        <dbReference type="ARBA" id="ARBA00022801"/>
    </source>
</evidence>
<reference evidence="13 14" key="1">
    <citation type="submission" date="2011-11" db="EMBL/GenBank/DDBJ databases">
        <title>Improved High-Quality Draft sequence of Beggiatoa alba B18lD.</title>
        <authorList>
            <consortium name="US DOE Joint Genome Institute"/>
            <person name="Lucas S."/>
            <person name="Han J."/>
            <person name="Lapidus A."/>
            <person name="Cheng J.-F."/>
            <person name="Goodwin L."/>
            <person name="Pitluck S."/>
            <person name="Peters L."/>
            <person name="Mikhailova N."/>
            <person name="Held B."/>
            <person name="Detter J.C."/>
            <person name="Han C."/>
            <person name="Tapia R."/>
            <person name="Land M."/>
            <person name="Hauser L."/>
            <person name="Kyrpides N."/>
            <person name="Ivanova N."/>
            <person name="Pagani I."/>
            <person name="Samuel K."/>
            <person name="Teske A."/>
            <person name="Mueller J."/>
            <person name="Woyke T."/>
        </authorList>
    </citation>
    <scope>NUCLEOTIDE SEQUENCE [LARGE SCALE GENOMIC DNA]</scope>
    <source>
        <strain evidence="13 14">B18LD</strain>
    </source>
</reference>
<evidence type="ECO:0000313" key="13">
    <source>
        <dbReference type="EMBL" id="EIJ44085.1"/>
    </source>
</evidence>
<dbReference type="Pfam" id="PF17820">
    <property type="entry name" value="PDZ_6"/>
    <property type="match status" value="2"/>
</dbReference>
<dbReference type="AlphaFoldDB" id="I3CKE2"/>
<evidence type="ECO:0000256" key="10">
    <source>
        <dbReference type="ARBA" id="ARBA00023136"/>
    </source>
</evidence>
<dbReference type="InterPro" id="IPR004387">
    <property type="entry name" value="Pept_M50_Zn"/>
</dbReference>
<feature type="domain" description="PDZ" evidence="12">
    <location>
        <begin position="122"/>
        <end position="157"/>
    </location>
</feature>
<keyword evidence="6 11" id="KW-0378">Hydrolase</keyword>
<dbReference type="RefSeq" id="WP_002691836.1">
    <property type="nucleotide sequence ID" value="NZ_JH600070.1"/>
</dbReference>
<evidence type="ECO:0000256" key="5">
    <source>
        <dbReference type="ARBA" id="ARBA00022692"/>
    </source>
</evidence>
<evidence type="ECO:0000256" key="1">
    <source>
        <dbReference type="ARBA" id="ARBA00001947"/>
    </source>
</evidence>
<keyword evidence="11" id="KW-0479">Metal-binding</keyword>
<dbReference type="SMART" id="SM00228">
    <property type="entry name" value="PDZ"/>
    <property type="match status" value="2"/>
</dbReference>
<proteinExistence type="inferred from homology"/>
<evidence type="ECO:0000256" key="9">
    <source>
        <dbReference type="ARBA" id="ARBA00023049"/>
    </source>
</evidence>
<feature type="transmembrane region" description="Helical" evidence="11">
    <location>
        <begin position="94"/>
        <end position="119"/>
    </location>
</feature>
<keyword evidence="4 13" id="KW-0645">Protease</keyword>
<keyword evidence="5 11" id="KW-0812">Transmembrane</keyword>
<dbReference type="InterPro" id="IPR041489">
    <property type="entry name" value="PDZ_6"/>
</dbReference>
<comment type="similarity">
    <text evidence="3 11">Belongs to the peptidase M50B family.</text>
</comment>
<evidence type="ECO:0000256" key="11">
    <source>
        <dbReference type="RuleBase" id="RU362031"/>
    </source>
</evidence>
<sequence>MWLIQTIFAFIVAVVVLVTVHEFGHYWVAKRLGVKILRFSIGFGQVLWSRRIGRDNTEFALAAVPLGGYVKMLDEAEGEVPEQERHRAFNRQPLWIRAAIVSAGPLFNFLFAILVYTLIYQFGITDIKAIVGEVSPNSVAARAGLQSGDQIIAVNGTATPHWQTVLQATLPAMLDQEDSIYTVQTEGLYEKQLTVATSELSLDDIAEGQFLQHLGLTPFRIPLPAQAGQVIANSAADRAGLQEGDRILSLNGEKVADWTNWVKYVMARPNQPIVTEIERQGERHTLTLTPDNIDGVGRVGVYAPRILIPEDYLTTEYYGFFESIWKGTVKTWDVTILSLRFLGKIVLLEVSLTHISGPIGIAQYAGMSASNGIITFLTFLGVFSISLGVMNLLPIPVLDGGHLLFYFLEWVKGKPVDEETQFFFYRIGLSLLLGLMGLAIFNDLGRLL</sequence>
<accession>I3CKE2</accession>
<feature type="transmembrane region" description="Helical" evidence="11">
    <location>
        <begin position="6"/>
        <end position="28"/>
    </location>
</feature>
<evidence type="ECO:0000256" key="3">
    <source>
        <dbReference type="ARBA" id="ARBA00007931"/>
    </source>
</evidence>
<keyword evidence="7 11" id="KW-0862">Zinc</keyword>
<organism evidence="13 14">
    <name type="scientific">Beggiatoa alba B18LD</name>
    <dbReference type="NCBI Taxonomy" id="395493"/>
    <lineage>
        <taxon>Bacteria</taxon>
        <taxon>Pseudomonadati</taxon>
        <taxon>Pseudomonadota</taxon>
        <taxon>Gammaproteobacteria</taxon>
        <taxon>Thiotrichales</taxon>
        <taxon>Thiotrichaceae</taxon>
        <taxon>Beggiatoa</taxon>
    </lineage>
</organism>
<dbReference type="GO" id="GO:0006508">
    <property type="term" value="P:proteolysis"/>
    <property type="evidence" value="ECO:0007669"/>
    <property type="project" value="UniProtKB-KW"/>
</dbReference>
<dbReference type="InterPro" id="IPR008915">
    <property type="entry name" value="Peptidase_M50"/>
</dbReference>
<dbReference type="EC" id="3.4.24.-" evidence="11"/>
<dbReference type="Gene3D" id="2.30.42.10">
    <property type="match status" value="2"/>
</dbReference>
<dbReference type="HOGENOM" id="CLU_025778_0_2_6"/>
<dbReference type="Pfam" id="PF02163">
    <property type="entry name" value="Peptidase_M50"/>
    <property type="match status" value="1"/>
</dbReference>
<name>I3CKE2_9GAMM</name>
<comment type="cofactor">
    <cofactor evidence="1 11">
        <name>Zn(2+)</name>
        <dbReference type="ChEBI" id="CHEBI:29105"/>
    </cofactor>
</comment>
<evidence type="ECO:0000256" key="4">
    <source>
        <dbReference type="ARBA" id="ARBA00022670"/>
    </source>
</evidence>